<gene>
    <name evidence="3" type="ORF">BT67DRAFT_438357</name>
</gene>
<feature type="compositionally biased region" description="Basic residues" evidence="1">
    <location>
        <begin position="814"/>
        <end position="823"/>
    </location>
</feature>
<dbReference type="InterPro" id="IPR055781">
    <property type="entry name" value="DUF7357"/>
</dbReference>
<feature type="region of interest" description="Disordered" evidence="1">
    <location>
        <begin position="1118"/>
        <end position="1159"/>
    </location>
</feature>
<feature type="compositionally biased region" description="Basic and acidic residues" evidence="1">
    <location>
        <begin position="1409"/>
        <end position="1422"/>
    </location>
</feature>
<feature type="domain" description="DUF7357" evidence="2">
    <location>
        <begin position="7"/>
        <end position="140"/>
    </location>
</feature>
<proteinExistence type="predicted"/>
<feature type="compositionally biased region" description="Polar residues" evidence="1">
    <location>
        <begin position="465"/>
        <end position="482"/>
    </location>
</feature>
<feature type="compositionally biased region" description="Low complexity" evidence="1">
    <location>
        <begin position="423"/>
        <end position="434"/>
    </location>
</feature>
<feature type="compositionally biased region" description="Polar residues" evidence="1">
    <location>
        <begin position="1147"/>
        <end position="1159"/>
    </location>
</feature>
<evidence type="ECO:0000259" key="2">
    <source>
        <dbReference type="Pfam" id="PF24054"/>
    </source>
</evidence>
<name>A0AAN6UWA9_9PEZI</name>
<feature type="region of interest" description="Disordered" evidence="1">
    <location>
        <begin position="407"/>
        <end position="625"/>
    </location>
</feature>
<feature type="region of interest" description="Disordered" evidence="1">
    <location>
        <begin position="187"/>
        <end position="225"/>
    </location>
</feature>
<comment type="caution">
    <text evidence="3">The sequence shown here is derived from an EMBL/GenBank/DDBJ whole genome shotgun (WGS) entry which is preliminary data.</text>
</comment>
<sequence>MRDASSLRLRLVVRRHALPEVRVVFVAQLDNDPTIANLLEQVNEIIPIESNDWGLDDYAVELRDPDGHAFDCLHFQQVSVVLKNDEEVFIRALGTSDRRKRRLSGRDQISADGKHLIDGVAFGRPRLRAPKDRPPLDIPPLKRRRITYEDEEHQADESQLLLTARGETNRSGRPARVRVRFDDIDIDGFGDGDDEEDDDFVDDANENTDEDDRDFEDLDRDRDDLPESDMQEELRHLQADNGLPLVGQRAMDFGPLGNVAQLSGHTGSTGLDLETLDKLSALRAAYPTVPVNVCELALLLHGKNLEMGYRRLGRQHEPAMSMDETVLAFNNTLRPQLEEAATAEHGEPGGSFGDSNSEAESVASMVRHYDQHGFPGGSILAGTASNQMVEAMRKAGHPMKVPVHTKFEENSNIPGDRPFSPTSEVDSGSGSDSGSDSESDSGPETASSKLPRTLGGAGVIRNKRSPITSDSENISENDSGICSESGGDDPGSDLGDSDSDDSDDTDGNSDGFSSSESSDEESNGGASGSLDNSASAGESDDSEPDSSSDEDSSDDNISGTSRSKSPTAQKKTTAAPSRQQGQSVQQSGPMSAATPLSTPRGVPTPVPPGQGKTATQRRNARRRTALKALKAAVRGQSRPESAECTDVFRETGGIDCNDSIAAKKAALLQSLEFLGVPSQEVGVTKAPGKDSISREVSVAKGLIPNTSTASCELNDTTAAATASQQTSTLDLRSTPMTGIQPLVDHRMLNSANDQHQQPQDEGPEEQDPDAWRNKIIYRAVECCHDGVELSEPPFPFFQRWDPQQQYFSRDKSQRGGRSKRKQRNQAEFLDDEGQSGAKRRKYTGAEMGYGADGHWEESYTHHENGAGYEDTVLNYDDEPQEIPVQAEKALSQAAEEEELPTLPLDLTTLPILEPGAASLEMILTWKHWLLSKATNWQPRVLDLTGIVVEILDDKTFTIRLARRDRYFDRIEKVYDDDGNRVYDKFELPGMDDENEEVDDQGYRTLQVVDMIEPRILRPAPRAAEGDQEEVAPSTDIGQMSVTLDREEEAWQSRVDSCQTNIGTQHVSQSIISSSQTGVSLEADADVSMSEDRRQEISLLINNAGFRKDVDPFVTKSHSLDLSSPSRQLEEMVQDAPPATSEALDAQSPDSSKTPSQVTSNNIDSQQILLEPFHAFSDHVSETPEDGRVAYPKLDLSPSHTGSVGSGRQVDPDYSIDLGNDPFHGLDDRPAASSSVLHHASENRPDGSESGSSDSSFPSLSELWPTASTQGSRSPGMGDVISASKARKSDVVPNLEYEEAMRRLDNTDDLSGNDDEDEHQQFSRRAQKLMDKPIEEPAVKKPVEQNGASKLLTTQHIKTEHASPSSATLDSRTGHARAAKSGRATSLPFTVPEGSQIMSLLSSSPEPEMEEHYAEDSIDETYREPSLPIGPGWVPKSRSRREISMPAPSTKREAPARPRFASSQSKQNADRRSKEMALSTLARAKQKVLTNKF</sequence>
<evidence type="ECO:0000256" key="1">
    <source>
        <dbReference type="SAM" id="MobiDB-lite"/>
    </source>
</evidence>
<keyword evidence="4" id="KW-1185">Reference proteome</keyword>
<dbReference type="Proteomes" id="UP001304895">
    <property type="component" value="Unassembled WGS sequence"/>
</dbReference>
<feature type="region of interest" description="Disordered" evidence="1">
    <location>
        <begin position="124"/>
        <end position="158"/>
    </location>
</feature>
<reference evidence="3" key="1">
    <citation type="journal article" date="2023" name="Mol. Phylogenet. Evol.">
        <title>Genome-scale phylogeny and comparative genomics of the fungal order Sordariales.</title>
        <authorList>
            <person name="Hensen N."/>
            <person name="Bonometti L."/>
            <person name="Westerberg I."/>
            <person name="Brannstrom I.O."/>
            <person name="Guillou S."/>
            <person name="Cros-Aarteil S."/>
            <person name="Calhoun S."/>
            <person name="Haridas S."/>
            <person name="Kuo A."/>
            <person name="Mondo S."/>
            <person name="Pangilinan J."/>
            <person name="Riley R."/>
            <person name="LaButti K."/>
            <person name="Andreopoulos B."/>
            <person name="Lipzen A."/>
            <person name="Chen C."/>
            <person name="Yan M."/>
            <person name="Daum C."/>
            <person name="Ng V."/>
            <person name="Clum A."/>
            <person name="Steindorff A."/>
            <person name="Ohm R.A."/>
            <person name="Martin F."/>
            <person name="Silar P."/>
            <person name="Natvig D.O."/>
            <person name="Lalanne C."/>
            <person name="Gautier V."/>
            <person name="Ament-Velasquez S.L."/>
            <person name="Kruys A."/>
            <person name="Hutchinson M.I."/>
            <person name="Powell A.J."/>
            <person name="Barry K."/>
            <person name="Miller A.N."/>
            <person name="Grigoriev I.V."/>
            <person name="Debuchy R."/>
            <person name="Gladieux P."/>
            <person name="Hiltunen Thoren M."/>
            <person name="Johannesson H."/>
        </authorList>
    </citation>
    <scope>NUCLEOTIDE SEQUENCE</scope>
    <source>
        <strain evidence="3">CBS 123565</strain>
    </source>
</reference>
<dbReference type="EMBL" id="MU853401">
    <property type="protein sequence ID" value="KAK4139036.1"/>
    <property type="molecule type" value="Genomic_DNA"/>
</dbReference>
<reference evidence="3" key="2">
    <citation type="submission" date="2023-05" db="EMBL/GenBank/DDBJ databases">
        <authorList>
            <consortium name="Lawrence Berkeley National Laboratory"/>
            <person name="Steindorff A."/>
            <person name="Hensen N."/>
            <person name="Bonometti L."/>
            <person name="Westerberg I."/>
            <person name="Brannstrom I.O."/>
            <person name="Guillou S."/>
            <person name="Cros-Aarteil S."/>
            <person name="Calhoun S."/>
            <person name="Haridas S."/>
            <person name="Kuo A."/>
            <person name="Mondo S."/>
            <person name="Pangilinan J."/>
            <person name="Riley R."/>
            <person name="Labutti K."/>
            <person name="Andreopoulos B."/>
            <person name="Lipzen A."/>
            <person name="Chen C."/>
            <person name="Yanf M."/>
            <person name="Daum C."/>
            <person name="Ng V."/>
            <person name="Clum A."/>
            <person name="Ohm R."/>
            <person name="Martin F."/>
            <person name="Silar P."/>
            <person name="Natvig D."/>
            <person name="Lalanne C."/>
            <person name="Gautier V."/>
            <person name="Ament-Velasquez S.L."/>
            <person name="Kruys A."/>
            <person name="Hutchinson M.I."/>
            <person name="Powell A.J."/>
            <person name="Barry K."/>
            <person name="Miller A.N."/>
            <person name="Grigoriev I.V."/>
            <person name="Debuchy R."/>
            <person name="Gladieux P."/>
            <person name="Thoren M.H."/>
            <person name="Johannesson H."/>
        </authorList>
    </citation>
    <scope>NUCLEOTIDE SEQUENCE</scope>
    <source>
        <strain evidence="3">CBS 123565</strain>
    </source>
</reference>
<evidence type="ECO:0000313" key="3">
    <source>
        <dbReference type="EMBL" id="KAK4139036.1"/>
    </source>
</evidence>
<dbReference type="Pfam" id="PF24054">
    <property type="entry name" value="DUF7357"/>
    <property type="match status" value="1"/>
</dbReference>
<feature type="compositionally biased region" description="Polar residues" evidence="1">
    <location>
        <begin position="556"/>
        <end position="578"/>
    </location>
</feature>
<evidence type="ECO:0000313" key="4">
    <source>
        <dbReference type="Proteomes" id="UP001304895"/>
    </source>
</evidence>
<organism evidence="3 4">
    <name type="scientific">Trichocladium antarcticum</name>
    <dbReference type="NCBI Taxonomy" id="1450529"/>
    <lineage>
        <taxon>Eukaryota</taxon>
        <taxon>Fungi</taxon>
        <taxon>Dikarya</taxon>
        <taxon>Ascomycota</taxon>
        <taxon>Pezizomycotina</taxon>
        <taxon>Sordariomycetes</taxon>
        <taxon>Sordariomycetidae</taxon>
        <taxon>Sordariales</taxon>
        <taxon>Chaetomiaceae</taxon>
        <taxon>Trichocladium</taxon>
    </lineage>
</organism>
<feature type="compositionally biased region" description="Acidic residues" evidence="1">
    <location>
        <begin position="187"/>
        <end position="218"/>
    </location>
</feature>
<protein>
    <recommendedName>
        <fullName evidence="2">DUF7357 domain-containing protein</fullName>
    </recommendedName>
</protein>
<feature type="compositionally biased region" description="Acidic residues" evidence="1">
    <location>
        <begin position="1306"/>
        <end position="1317"/>
    </location>
</feature>
<feature type="region of interest" description="Disordered" evidence="1">
    <location>
        <begin position="1178"/>
        <end position="1476"/>
    </location>
</feature>
<feature type="region of interest" description="Disordered" evidence="1">
    <location>
        <begin position="807"/>
        <end position="840"/>
    </location>
</feature>
<feature type="compositionally biased region" description="Polar residues" evidence="1">
    <location>
        <begin position="1345"/>
        <end position="1370"/>
    </location>
</feature>
<feature type="compositionally biased region" description="Acidic residues" evidence="1">
    <location>
        <begin position="486"/>
        <end position="507"/>
    </location>
</feature>
<feature type="compositionally biased region" description="Basic and acidic residues" evidence="1">
    <location>
        <begin position="1327"/>
        <end position="1342"/>
    </location>
</feature>
<feature type="compositionally biased region" description="Acidic residues" evidence="1">
    <location>
        <begin position="538"/>
        <end position="554"/>
    </location>
</feature>
<feature type="compositionally biased region" description="Basic and acidic residues" evidence="1">
    <location>
        <begin position="1178"/>
        <end position="1187"/>
    </location>
</feature>
<accession>A0AAN6UWA9</accession>
<feature type="compositionally biased region" description="Low complexity" evidence="1">
    <location>
        <begin position="1247"/>
        <end position="1262"/>
    </location>
</feature>
<feature type="compositionally biased region" description="Low complexity" evidence="1">
    <location>
        <begin position="579"/>
        <end position="588"/>
    </location>
</feature>